<dbReference type="VEuPathDB" id="ToxoDB:CSUI_010990"/>
<dbReference type="Proteomes" id="UP000221165">
    <property type="component" value="Unassembled WGS sequence"/>
</dbReference>
<gene>
    <name evidence="2" type="ORF">CSUI_010990</name>
</gene>
<protein>
    <submittedName>
        <fullName evidence="2">Chloride chloride channel family</fullName>
    </submittedName>
</protein>
<accession>A0A2C6KD99</accession>
<sequence length="537" mass="61164">DLLVSRLVYSGVAVPIIKSQEHPLVEGAVSLHSIDRYFSSFQVPCPSHSLRLSSSFSPTSTSAVSPPTSSSSPSSSSSPASSRSISLAGNRRSSSSSSCLSSSSSKEPLLISSSLTPSQQIGHSGRQGKDVVSDPEKRNRKSRKERTTEIEMRGGLKERKSQEEERTKKKKHAACDEEDSSERREIFDTGGEVYVHPNKSLMSSENGRVGNTHHSLSASLSSLHSPPSYSHEISSSPGRGPLHHRYKENFHADHISRKGQIFCLHRDFQERDDRHEEKEKNTKKPLHEASASPLYPQGENSRCLYPYYSRSSSLEDLETRTEKSVSPSMLHKHGEKDIPLSFRIDRQDQMDKEGEEHGGREEDLDTRQEEEEGDSLYSHQMKKITFQRDDRDTYIEVKHRPHNSEGRSPWRTHGDIHLSAEGQFASRRIGKPSYEERGYLPRDRKKKQAENTGRKIRCARVDEGDEISSNETFRRDRGSLLHRREEEEEGGRRRREKGDQRYLSTEANEAEEEGVDSSFTSRCQRSSEEREMRRRRR</sequence>
<feature type="region of interest" description="Disordered" evidence="1">
    <location>
        <begin position="314"/>
        <end position="537"/>
    </location>
</feature>
<feature type="compositionally biased region" description="Basic and acidic residues" evidence="1">
    <location>
        <begin position="145"/>
        <end position="167"/>
    </location>
</feature>
<reference evidence="2 3" key="1">
    <citation type="journal article" date="2017" name="Int. J. Parasitol.">
        <title>The genome of the protozoan parasite Cystoisospora suis and a reverse vaccinology approach to identify vaccine candidates.</title>
        <authorList>
            <person name="Palmieri N."/>
            <person name="Shrestha A."/>
            <person name="Ruttkowski B."/>
            <person name="Beck T."/>
            <person name="Vogl C."/>
            <person name="Tomley F."/>
            <person name="Blake D.P."/>
            <person name="Joachim A."/>
        </authorList>
    </citation>
    <scope>NUCLEOTIDE SEQUENCE [LARGE SCALE GENOMIC DNA]</scope>
    <source>
        <strain evidence="2 3">Wien I</strain>
    </source>
</reference>
<feature type="non-terminal residue" evidence="2">
    <location>
        <position position="537"/>
    </location>
</feature>
<evidence type="ECO:0000256" key="1">
    <source>
        <dbReference type="SAM" id="MobiDB-lite"/>
    </source>
</evidence>
<organism evidence="2 3">
    <name type="scientific">Cystoisospora suis</name>
    <dbReference type="NCBI Taxonomy" id="483139"/>
    <lineage>
        <taxon>Eukaryota</taxon>
        <taxon>Sar</taxon>
        <taxon>Alveolata</taxon>
        <taxon>Apicomplexa</taxon>
        <taxon>Conoidasida</taxon>
        <taxon>Coccidia</taxon>
        <taxon>Eucoccidiorida</taxon>
        <taxon>Eimeriorina</taxon>
        <taxon>Sarcocystidae</taxon>
        <taxon>Cystoisospora</taxon>
    </lineage>
</organism>
<feature type="compositionally biased region" description="Basic and acidic residues" evidence="1">
    <location>
        <begin position="472"/>
        <end position="485"/>
    </location>
</feature>
<proteinExistence type="predicted"/>
<dbReference type="EMBL" id="MIGC01009149">
    <property type="protein sequence ID" value="PHJ15199.1"/>
    <property type="molecule type" value="Genomic_DNA"/>
</dbReference>
<feature type="compositionally biased region" description="Basic and acidic residues" evidence="1">
    <location>
        <begin position="272"/>
        <end position="287"/>
    </location>
</feature>
<dbReference type="GeneID" id="94434302"/>
<feature type="non-terminal residue" evidence="2">
    <location>
        <position position="1"/>
    </location>
</feature>
<comment type="caution">
    <text evidence="2">The sequence shown here is derived from an EMBL/GenBank/DDBJ whole genome shotgun (WGS) entry which is preliminary data.</text>
</comment>
<feature type="region of interest" description="Disordered" evidence="1">
    <location>
        <begin position="197"/>
        <end position="239"/>
    </location>
</feature>
<keyword evidence="3" id="KW-1185">Reference proteome</keyword>
<feature type="compositionally biased region" description="Basic and acidic residues" evidence="1">
    <location>
        <begin position="433"/>
        <end position="453"/>
    </location>
</feature>
<dbReference type="RefSeq" id="XP_067916933.1">
    <property type="nucleotide sequence ID" value="XM_068071091.1"/>
</dbReference>
<feature type="compositionally biased region" description="Basic and acidic residues" evidence="1">
    <location>
        <begin position="386"/>
        <end position="405"/>
    </location>
</feature>
<feature type="region of interest" description="Disordered" evidence="1">
    <location>
        <begin position="272"/>
        <end position="300"/>
    </location>
</feature>
<feature type="compositionally biased region" description="Basic and acidic residues" evidence="1">
    <location>
        <begin position="525"/>
        <end position="537"/>
    </location>
</feature>
<feature type="compositionally biased region" description="Low complexity" evidence="1">
    <location>
        <begin position="213"/>
        <end position="237"/>
    </location>
</feature>
<feature type="compositionally biased region" description="Basic and acidic residues" evidence="1">
    <location>
        <begin position="332"/>
        <end position="367"/>
    </location>
</feature>
<evidence type="ECO:0000313" key="3">
    <source>
        <dbReference type="Proteomes" id="UP000221165"/>
    </source>
</evidence>
<name>A0A2C6KD99_9APIC</name>
<feature type="region of interest" description="Disordered" evidence="1">
    <location>
        <begin position="52"/>
        <end position="184"/>
    </location>
</feature>
<dbReference type="AlphaFoldDB" id="A0A2C6KD99"/>
<evidence type="ECO:0000313" key="2">
    <source>
        <dbReference type="EMBL" id="PHJ15199.1"/>
    </source>
</evidence>
<feature type="compositionally biased region" description="Low complexity" evidence="1">
    <location>
        <begin position="52"/>
        <end position="115"/>
    </location>
</feature>
<feature type="compositionally biased region" description="Basic and acidic residues" evidence="1">
    <location>
        <begin position="127"/>
        <end position="137"/>
    </location>
</feature>